<reference evidence="1 2" key="1">
    <citation type="journal article" date="2021" name="Appl. Environ. Microbiol.">
        <title>Genetic linkage and physical mapping for an oyster mushroom Pleurotus cornucopiae and QTL analysis for the trait cap color.</title>
        <authorList>
            <person name="Zhang Y."/>
            <person name="Gao W."/>
            <person name="Sonnenberg A."/>
            <person name="Chen Q."/>
            <person name="Zhang J."/>
            <person name="Huang C."/>
        </authorList>
    </citation>
    <scope>NUCLEOTIDE SEQUENCE [LARGE SCALE GENOMIC DNA]</scope>
    <source>
        <strain evidence="1">CCMSSC00406</strain>
    </source>
</reference>
<organism evidence="1 2">
    <name type="scientific">Pleurotus cornucopiae</name>
    <name type="common">Cornucopia mushroom</name>
    <dbReference type="NCBI Taxonomy" id="5321"/>
    <lineage>
        <taxon>Eukaryota</taxon>
        <taxon>Fungi</taxon>
        <taxon>Dikarya</taxon>
        <taxon>Basidiomycota</taxon>
        <taxon>Agaricomycotina</taxon>
        <taxon>Agaricomycetes</taxon>
        <taxon>Agaricomycetidae</taxon>
        <taxon>Agaricales</taxon>
        <taxon>Pleurotineae</taxon>
        <taxon>Pleurotaceae</taxon>
        <taxon>Pleurotus</taxon>
    </lineage>
</organism>
<evidence type="ECO:0000313" key="2">
    <source>
        <dbReference type="Proteomes" id="UP000824881"/>
    </source>
</evidence>
<protein>
    <submittedName>
        <fullName evidence="1">Uncharacterized protein</fullName>
    </submittedName>
</protein>
<dbReference type="EMBL" id="WQMT02000005">
    <property type="protein sequence ID" value="KAG9223434.1"/>
    <property type="molecule type" value="Genomic_DNA"/>
</dbReference>
<gene>
    <name evidence="1" type="ORF">CCMSSC00406_0007621</name>
</gene>
<keyword evidence="2" id="KW-1185">Reference proteome</keyword>
<sequence>MDPDRAPSRSESIISDSSLFGGSEWSNLSRPASALSQPMSTRSRSSLVVDSFPLDGAFSSRPSSAASYMPQGNVISPSDNTNSQPKYPPGLPMPPVGRQQPFPNAPAAPFAPWPSSSESSKPGSEQDFPHSSQGFAQHRSHPYRRPSVSSSGFEYSSDSMNCQPKGPTASQFWEFYSVCPVPPTAQPFVEMSLQWAEANHYKRVQALYGALQELTVSLEIARRETPSAAADSGPHRIHHSTAGLAPLPGHVSNPSGQPPVPEKLTIETLINFSKCFAPGPPTRPAHLQESVIYTRAQAKVLAYGNNEGKVVVKWVLREADGTPLSDDDFRSLMDYGRHVAYLLYYQKSPKAPKDAIRGVKYVKTYNRTLWNGGIALLEFVCPQLAYCQGSMKAQAVLGVSLDWWRQHDEELIRQRPSKPKSHSLPQHQPPSHTCRTTSPQFRLASPQFRLASPQFRHASPPHPHQASRQQFKDKGKARDPGPSHTTSKRDSSVLSPIHYAGAKRNRYPAAETATSEDFSEAINMVSDDDDLDNDIANTTARPAAPPSPSPSPAPSLELPPSPPPPSPMSAASSKMTSAIDLSWIEVTPTYDGLLAYLDAQETAESHLDAIPNKITRQVRQVVINFGQNRLFQHGIPDVNTSALLRTMLDTDTLMVDEDNDNRQWGHSHYKSGINNTLLTWGSVGSVGMAFQLLAAGLRISACARHICYKRRIHIPADSTLIADVYLERLTNQLVHVWQKADGPMGGFTAPFVAPLLLPQPSSLPQPSGLPLPPPHRPQIPILSPQPSRLHGLGHVLSQSGTFGQPELLLPSGPTGTSPIVDDDDNNDMAIDNANVDAKLRQELDSISMPDCRLILQGLGLTPPKAMKKPAFIEYIVKLTAGQDAETSSRLIADISRKAMSKSKATVPRPKPRRIMPPVTQIPPVFSPPPAT</sequence>
<proteinExistence type="predicted"/>
<evidence type="ECO:0000313" key="1">
    <source>
        <dbReference type="EMBL" id="KAG9223434.1"/>
    </source>
</evidence>
<accession>A0ACB7J0R5</accession>
<name>A0ACB7J0R5_PLECO</name>
<comment type="caution">
    <text evidence="1">The sequence shown here is derived from an EMBL/GenBank/DDBJ whole genome shotgun (WGS) entry which is preliminary data.</text>
</comment>
<dbReference type="Proteomes" id="UP000824881">
    <property type="component" value="Unassembled WGS sequence"/>
</dbReference>